<dbReference type="AlphaFoldDB" id="A0A2T0YK27"/>
<evidence type="ECO:0000313" key="7">
    <source>
        <dbReference type="Proteomes" id="UP000238217"/>
    </source>
</evidence>
<dbReference type="Gene3D" id="1.10.10.1320">
    <property type="entry name" value="Anti-sigma factor, zinc-finger domain"/>
    <property type="match status" value="1"/>
</dbReference>
<protein>
    <submittedName>
        <fullName evidence="6">Anti-sigma-K factor rskA</fullName>
    </submittedName>
</protein>
<keyword evidence="7" id="KW-1185">Reference proteome</keyword>
<feature type="compositionally biased region" description="Basic and acidic residues" evidence="3">
    <location>
        <begin position="114"/>
        <end position="126"/>
    </location>
</feature>
<gene>
    <name evidence="6" type="ORF">BCL67_10817</name>
</gene>
<dbReference type="Proteomes" id="UP000238217">
    <property type="component" value="Unassembled WGS sequence"/>
</dbReference>
<feature type="region of interest" description="Disordered" evidence="3">
    <location>
        <begin position="293"/>
        <end position="315"/>
    </location>
</feature>
<dbReference type="GO" id="GO:0005886">
    <property type="term" value="C:plasma membrane"/>
    <property type="evidence" value="ECO:0007669"/>
    <property type="project" value="InterPro"/>
</dbReference>
<comment type="caution">
    <text evidence="6">The sequence shown here is derived from an EMBL/GenBank/DDBJ whole genome shotgun (WGS) entry which is preliminary data.</text>
</comment>
<dbReference type="OrthoDB" id="4328740at2"/>
<feature type="domain" description="Anti-sigma K factor RskA C-terminal" evidence="5">
    <location>
        <begin position="169"/>
        <end position="303"/>
    </location>
</feature>
<evidence type="ECO:0000256" key="3">
    <source>
        <dbReference type="SAM" id="MobiDB-lite"/>
    </source>
</evidence>
<dbReference type="RefSeq" id="WP_106122867.1">
    <property type="nucleotide sequence ID" value="NZ_PVTY01000008.1"/>
</dbReference>
<proteinExistence type="predicted"/>
<organism evidence="6 7">
    <name type="scientific">Nesterenkonia sandarakina</name>
    <dbReference type="NCBI Taxonomy" id="272918"/>
    <lineage>
        <taxon>Bacteria</taxon>
        <taxon>Bacillati</taxon>
        <taxon>Actinomycetota</taxon>
        <taxon>Actinomycetes</taxon>
        <taxon>Micrococcales</taxon>
        <taxon>Micrococcaceae</taxon>
        <taxon>Nesterenkonia</taxon>
    </lineage>
</organism>
<name>A0A2T0YK27_9MICC</name>
<evidence type="ECO:0000256" key="1">
    <source>
        <dbReference type="ARBA" id="ARBA00023015"/>
    </source>
</evidence>
<keyword evidence="4" id="KW-0812">Transmembrane</keyword>
<feature type="region of interest" description="Disordered" evidence="3">
    <location>
        <begin position="27"/>
        <end position="56"/>
    </location>
</feature>
<keyword evidence="1" id="KW-0805">Transcription regulation</keyword>
<keyword evidence="4" id="KW-1133">Transmembrane helix</keyword>
<keyword evidence="4" id="KW-0472">Membrane</keyword>
<accession>A0A2T0YK27</accession>
<sequence>MTEQPSPRDGFAANGHLTDEHLAILADPRLSAPGGADADPADADPAHPEIATDPLGTAQREHLALCAPCRAAFEATERALQALRDPAEILEPPAELWDRIAAEIAASPDQAPDQTRDQTSERRRGEATVTSLNPQDRRRDRRRDRRSDSRRGSTHGQQRSRSRLWIPLAAAAAGAVLGGAAVAALLGQEDATQAEPPVAEPTVLGDATLEPVAAEDFTGRAEMIETEAGDLELTIEISAAPDPEAGYFEVWLRDEDGTQLISLGAATAGSTTLTVPAGIDLSQYPVVDVSHEHFDGDPSHSGTTLAAGPMQDLES</sequence>
<evidence type="ECO:0000256" key="4">
    <source>
        <dbReference type="SAM" id="Phobius"/>
    </source>
</evidence>
<feature type="region of interest" description="Disordered" evidence="3">
    <location>
        <begin position="104"/>
        <end position="161"/>
    </location>
</feature>
<dbReference type="Pfam" id="PF10099">
    <property type="entry name" value="RskA_C"/>
    <property type="match status" value="1"/>
</dbReference>
<evidence type="ECO:0000259" key="5">
    <source>
        <dbReference type="Pfam" id="PF10099"/>
    </source>
</evidence>
<keyword evidence="2" id="KW-0804">Transcription</keyword>
<dbReference type="InterPro" id="IPR018764">
    <property type="entry name" value="RskA_C"/>
</dbReference>
<evidence type="ECO:0000313" key="6">
    <source>
        <dbReference type="EMBL" id="PRZ15557.1"/>
    </source>
</evidence>
<dbReference type="InterPro" id="IPR041916">
    <property type="entry name" value="Anti_sigma_zinc_sf"/>
</dbReference>
<dbReference type="EMBL" id="PVTY01000008">
    <property type="protein sequence ID" value="PRZ15557.1"/>
    <property type="molecule type" value="Genomic_DNA"/>
</dbReference>
<feature type="transmembrane region" description="Helical" evidence="4">
    <location>
        <begin position="164"/>
        <end position="186"/>
    </location>
</feature>
<reference evidence="6 7" key="1">
    <citation type="submission" date="2018-03" db="EMBL/GenBank/DDBJ databases">
        <title>Comparative analysis of microorganisms from saline springs in Andes Mountain Range, Colombia.</title>
        <authorList>
            <person name="Rubin E."/>
        </authorList>
    </citation>
    <scope>NUCLEOTIDE SEQUENCE [LARGE SCALE GENOMIC DNA]</scope>
    <source>
        <strain evidence="6 7">CG 35</strain>
    </source>
</reference>
<evidence type="ECO:0000256" key="2">
    <source>
        <dbReference type="ARBA" id="ARBA00023163"/>
    </source>
</evidence>